<organism evidence="6 7">
    <name type="scientific">Mycena sanguinolenta</name>
    <dbReference type="NCBI Taxonomy" id="230812"/>
    <lineage>
        <taxon>Eukaryota</taxon>
        <taxon>Fungi</taxon>
        <taxon>Dikarya</taxon>
        <taxon>Basidiomycota</taxon>
        <taxon>Agaricomycotina</taxon>
        <taxon>Agaricomycetes</taxon>
        <taxon>Agaricomycetidae</taxon>
        <taxon>Agaricales</taxon>
        <taxon>Marasmiineae</taxon>
        <taxon>Mycenaceae</taxon>
        <taxon>Mycena</taxon>
    </lineage>
</organism>
<comment type="similarity">
    <text evidence="1">Belongs to the protein kinase superfamily. TKL Ser/Thr protein kinase family. ROCO subfamily.</text>
</comment>
<dbReference type="Gene3D" id="1.10.510.10">
    <property type="entry name" value="Transferase(Phosphotransferase) domain 1"/>
    <property type="match status" value="1"/>
</dbReference>
<feature type="region of interest" description="Disordered" evidence="3">
    <location>
        <begin position="1119"/>
        <end position="1145"/>
    </location>
</feature>
<evidence type="ECO:0000256" key="3">
    <source>
        <dbReference type="SAM" id="MobiDB-lite"/>
    </source>
</evidence>
<proteinExistence type="inferred from homology"/>
<evidence type="ECO:0000256" key="2">
    <source>
        <dbReference type="ARBA" id="ARBA00022737"/>
    </source>
</evidence>
<keyword evidence="6" id="KW-0418">Kinase</keyword>
<feature type="compositionally biased region" description="Low complexity" evidence="3">
    <location>
        <begin position="59"/>
        <end position="84"/>
    </location>
</feature>
<keyword evidence="2" id="KW-0677">Repeat</keyword>
<evidence type="ECO:0000256" key="1">
    <source>
        <dbReference type="ARBA" id="ARBA00008171"/>
    </source>
</evidence>
<evidence type="ECO:0000313" key="6">
    <source>
        <dbReference type="EMBL" id="KAF7377544.1"/>
    </source>
</evidence>
<dbReference type="SUPFAM" id="SSF56112">
    <property type="entry name" value="Protein kinase-like (PK-like)"/>
    <property type="match status" value="1"/>
</dbReference>
<dbReference type="Proteomes" id="UP000623467">
    <property type="component" value="Unassembled WGS sequence"/>
</dbReference>
<feature type="region of interest" description="Disordered" evidence="3">
    <location>
        <begin position="33"/>
        <end position="151"/>
    </location>
</feature>
<protein>
    <submittedName>
        <fullName evidence="6">Protein kinase domain-containing protein</fullName>
    </submittedName>
</protein>
<dbReference type="Pfam" id="PF24883">
    <property type="entry name" value="NPHP3_N"/>
    <property type="match status" value="1"/>
</dbReference>
<dbReference type="OrthoDB" id="3006596at2759"/>
<feature type="domain" description="Protein kinase" evidence="4">
    <location>
        <begin position="812"/>
        <end position="1068"/>
    </location>
</feature>
<feature type="domain" description="NACHT" evidence="5">
    <location>
        <begin position="226"/>
        <end position="336"/>
    </location>
</feature>
<dbReference type="EMBL" id="JACAZH010000001">
    <property type="protein sequence ID" value="KAF7377544.1"/>
    <property type="molecule type" value="Genomic_DNA"/>
</dbReference>
<feature type="compositionally biased region" description="Low complexity" evidence="3">
    <location>
        <begin position="1124"/>
        <end position="1136"/>
    </location>
</feature>
<name>A0A8H7DJC4_9AGAR</name>
<keyword evidence="6" id="KW-0808">Transferase</keyword>
<dbReference type="InterPro" id="IPR001245">
    <property type="entry name" value="Ser-Thr/Tyr_kinase_cat_dom"/>
</dbReference>
<dbReference type="InterPro" id="IPR000719">
    <property type="entry name" value="Prot_kinase_dom"/>
</dbReference>
<comment type="caution">
    <text evidence="6">The sequence shown here is derived from an EMBL/GenBank/DDBJ whole genome shotgun (WGS) entry which is preliminary data.</text>
</comment>
<evidence type="ECO:0000313" key="7">
    <source>
        <dbReference type="Proteomes" id="UP000623467"/>
    </source>
</evidence>
<dbReference type="InterPro" id="IPR051681">
    <property type="entry name" value="Ser/Thr_Kinases-Pseudokinases"/>
</dbReference>
<evidence type="ECO:0000259" key="4">
    <source>
        <dbReference type="PROSITE" id="PS50011"/>
    </source>
</evidence>
<dbReference type="GO" id="GO:0004674">
    <property type="term" value="F:protein serine/threonine kinase activity"/>
    <property type="evidence" value="ECO:0007669"/>
    <property type="project" value="TreeGrafter"/>
</dbReference>
<dbReference type="Pfam" id="PF07714">
    <property type="entry name" value="PK_Tyr_Ser-Thr"/>
    <property type="match status" value="1"/>
</dbReference>
<dbReference type="InterPro" id="IPR007111">
    <property type="entry name" value="NACHT_NTPase"/>
</dbReference>
<accession>A0A8H7DJC4</accession>
<dbReference type="InterPro" id="IPR027417">
    <property type="entry name" value="P-loop_NTPase"/>
</dbReference>
<dbReference type="GO" id="GO:0005524">
    <property type="term" value="F:ATP binding"/>
    <property type="evidence" value="ECO:0007669"/>
    <property type="project" value="InterPro"/>
</dbReference>
<gene>
    <name evidence="6" type="ORF">MSAN_00176700</name>
</gene>
<dbReference type="InterPro" id="IPR056884">
    <property type="entry name" value="NPHP3-like_N"/>
</dbReference>
<dbReference type="Gene3D" id="3.40.50.300">
    <property type="entry name" value="P-loop containing nucleotide triphosphate hydrolases"/>
    <property type="match status" value="1"/>
</dbReference>
<keyword evidence="7" id="KW-1185">Reference proteome</keyword>
<dbReference type="PROSITE" id="PS50837">
    <property type="entry name" value="NACHT"/>
    <property type="match status" value="1"/>
</dbReference>
<dbReference type="PROSITE" id="PS50011">
    <property type="entry name" value="PROTEIN_KINASE_DOM"/>
    <property type="match status" value="1"/>
</dbReference>
<reference evidence="6" key="1">
    <citation type="submission" date="2020-05" db="EMBL/GenBank/DDBJ databases">
        <title>Mycena genomes resolve the evolution of fungal bioluminescence.</title>
        <authorList>
            <person name="Tsai I.J."/>
        </authorList>
    </citation>
    <scope>NUCLEOTIDE SEQUENCE</scope>
    <source>
        <strain evidence="6">160909Yilan</strain>
    </source>
</reference>
<dbReference type="PANTHER" id="PTHR44329">
    <property type="entry name" value="SERINE/THREONINE-PROTEIN KINASE TNNI3K-RELATED"/>
    <property type="match status" value="1"/>
</dbReference>
<sequence length="1145" mass="128269">MNIHGAQPTIGQGSNPLRVLESGLNASTGQLVGVQRHGQQAEAARMVPDNLAHRRPCLSPSDESSDASSSASVSSPSRPLASPSWRRNSDLPLLGAPRPSSSNTPDDPDPSRANHPARRAIEYSSTYDQGDPGRLPQGLGHQNRSNPDVALSSPFQDHPRISIAGNVNQIQHHGERGFHILHRAAAADAFYDSAERFPQPRCHPETRKEMLEDLWRWSSSTDTNSSIFWLHGPAGAGKSAIAQSFCQKLAADRLGASFFFKRGNPSRGSGNKLFPTLAYQLAIPLPAFKETVSLVMEDDPSIIDRELSTQLQKLIIEPSRKTIRRTLVIVIDGLDECEGKEIQCEILRSIGNAIHDAHLSLRFFIASRPEPHIRETFTDTLQGIHCSVNINQSFDDVWRYFVDEFARIHREHRDTMARILLPWPAPQVVESLVQKSSGYFVYASIVVKFIDDKDFRPTERLDVILGTKEAEDESPFAALDQLYIQILSQVRARPRLLRVLTVIAAKLDLSLGHIEQLLGLELGDVRLTLRGLQSVIGLEDPVHDYKSPPVVHHASFYDFLQNPRRSGCFYIGSTLHKMDLSHCIFKAFSHHHTATIESSVDCRPWLLDLRHALLGSVGFWSSTNLETWLTTCRENFCRSFWNSSPPPSAVQQVQDTLLISETLPLNLTIYVDHLRQQRLRPLNENDWHSKSGVEFLVALSQYFADVKNLLGMVKESAKTALTHKIATEVCEHMHSDLLAVVARLVLFLRDQKSYKIFLACRGTKAQELLDFLQDLLDLDSFSLIKPLIFQALQQLSCSSGLHPRCFVLSGLQRLGQQVGAGSFGDIYKGLIQGQNVCAKVMRLYCASDVEAAFREFGQEAAIWRQLHHPNILPFFGLYHVDDRLCLVSPWMEDGYVTEFIRLHNPTSIKRLSFILDVALGLRYLHEQRVVHGDLTGPNILVTPSHRACITDFGLSSIADNITAQQAGAMRYQAPELLQLGPHKIHYGSDIYAFACVCYEILTGQVPFHELRITSVVIKVVGGYRPSRPTSSPGVFDDLWELLRSCWEEEAEKRPTAVAVVKRLEDPLIGAKPTPLAADWDETFTSKFRRSVDREPLLPSVAQIERILFGDEKAQGLKTLHWGNRSSMPRMSPRTRSLPTVTTSEV</sequence>
<evidence type="ECO:0000259" key="5">
    <source>
        <dbReference type="PROSITE" id="PS50837"/>
    </source>
</evidence>
<dbReference type="AlphaFoldDB" id="A0A8H7DJC4"/>
<dbReference type="InterPro" id="IPR011009">
    <property type="entry name" value="Kinase-like_dom_sf"/>
</dbReference>
<dbReference type="SUPFAM" id="SSF52540">
    <property type="entry name" value="P-loop containing nucleoside triphosphate hydrolases"/>
    <property type="match status" value="1"/>
</dbReference>